<dbReference type="HOGENOM" id="CLU_001265_10_13_11"/>
<dbReference type="PROSITE" id="PS50850">
    <property type="entry name" value="MFS"/>
    <property type="match status" value="1"/>
</dbReference>
<dbReference type="EMBL" id="AM942444">
    <property type="protein sequence ID" value="CAQ04299.1"/>
    <property type="molecule type" value="Genomic_DNA"/>
</dbReference>
<feature type="transmembrane region" description="Helical" evidence="5">
    <location>
        <begin position="274"/>
        <end position="292"/>
    </location>
</feature>
<reference evidence="7 8" key="1">
    <citation type="journal article" date="2008" name="J. Biotechnol.">
        <title>The lifestyle of Corynebacterium urealyticum derived from its complete genome sequence established by pyrosequencing.</title>
        <authorList>
            <person name="Tauch A."/>
            <person name="Trost E."/>
            <person name="Tilker A."/>
            <person name="Ludewig U."/>
            <person name="Schneiker S."/>
            <person name="Goesmann A."/>
            <person name="Arnold W."/>
            <person name="Bekel T."/>
            <person name="Brinkrolf K."/>
            <person name="Brune I."/>
            <person name="Goetker S."/>
            <person name="Kalinowski J."/>
            <person name="Kamp P.-B."/>
            <person name="Lobo F.P."/>
            <person name="Viehoever P."/>
            <person name="Weisshaar B."/>
            <person name="Soriano F."/>
            <person name="Droege M."/>
            <person name="Puehler A."/>
        </authorList>
    </citation>
    <scope>NUCLEOTIDE SEQUENCE [LARGE SCALE GENOMIC DNA]</scope>
    <source>
        <strain evidence="8">ATCC 43042 / DSM 7109</strain>
    </source>
</reference>
<dbReference type="STRING" id="504474.cu0339"/>
<dbReference type="PANTHER" id="PTHR23531:SF1">
    <property type="entry name" value="QUINOLENE RESISTANCE PROTEIN NORA"/>
    <property type="match status" value="1"/>
</dbReference>
<name>B1VEW0_CORU7</name>
<dbReference type="InterPro" id="IPR011701">
    <property type="entry name" value="MFS"/>
</dbReference>
<feature type="transmembrane region" description="Helical" evidence="5">
    <location>
        <begin position="304"/>
        <end position="322"/>
    </location>
</feature>
<feature type="transmembrane region" description="Helical" evidence="5">
    <location>
        <begin position="71"/>
        <end position="90"/>
    </location>
</feature>
<accession>B1VEW0</accession>
<comment type="subcellular location">
    <subcellularLocation>
        <location evidence="1">Cell membrane</location>
        <topology evidence="1">Multi-pass membrane protein</topology>
    </subcellularLocation>
</comment>
<feature type="transmembrane region" description="Helical" evidence="5">
    <location>
        <begin position="160"/>
        <end position="184"/>
    </location>
</feature>
<dbReference type="Gene3D" id="1.20.1250.20">
    <property type="entry name" value="MFS general substrate transporter like domains"/>
    <property type="match status" value="1"/>
</dbReference>
<keyword evidence="4 5" id="KW-0472">Membrane</keyword>
<dbReference type="GO" id="GO:0005886">
    <property type="term" value="C:plasma membrane"/>
    <property type="evidence" value="ECO:0007669"/>
    <property type="project" value="UniProtKB-SubCell"/>
</dbReference>
<protein>
    <submittedName>
        <fullName evidence="7">Putative permease of the major facilitator superfamily</fullName>
    </submittedName>
</protein>
<organism evidence="7 8">
    <name type="scientific">Corynebacterium urealyticum (strain ATCC 43042 / DSM 7109)</name>
    <dbReference type="NCBI Taxonomy" id="504474"/>
    <lineage>
        <taxon>Bacteria</taxon>
        <taxon>Bacillati</taxon>
        <taxon>Actinomycetota</taxon>
        <taxon>Actinomycetes</taxon>
        <taxon>Mycobacteriales</taxon>
        <taxon>Corynebacteriaceae</taxon>
        <taxon>Corynebacterium</taxon>
    </lineage>
</organism>
<proteinExistence type="predicted"/>
<evidence type="ECO:0000256" key="4">
    <source>
        <dbReference type="ARBA" id="ARBA00023136"/>
    </source>
</evidence>
<feature type="transmembrane region" description="Helical" evidence="5">
    <location>
        <begin position="391"/>
        <end position="411"/>
    </location>
</feature>
<feature type="transmembrane region" description="Helical" evidence="5">
    <location>
        <begin position="366"/>
        <end position="385"/>
    </location>
</feature>
<keyword evidence="8" id="KW-1185">Reference proteome</keyword>
<dbReference type="InterPro" id="IPR020846">
    <property type="entry name" value="MFS_dom"/>
</dbReference>
<dbReference type="Pfam" id="PF07690">
    <property type="entry name" value="MFS_1"/>
    <property type="match status" value="1"/>
</dbReference>
<dbReference type="SUPFAM" id="SSF103473">
    <property type="entry name" value="MFS general substrate transporter"/>
    <property type="match status" value="1"/>
</dbReference>
<dbReference type="AlphaFoldDB" id="B1VEW0"/>
<dbReference type="InterPro" id="IPR052714">
    <property type="entry name" value="MFS_Exporter"/>
</dbReference>
<feature type="transmembrane region" description="Helical" evidence="5">
    <location>
        <begin position="102"/>
        <end position="119"/>
    </location>
</feature>
<dbReference type="InterPro" id="IPR005829">
    <property type="entry name" value="Sugar_transporter_CS"/>
</dbReference>
<evidence type="ECO:0000313" key="7">
    <source>
        <dbReference type="EMBL" id="CAQ04299.1"/>
    </source>
</evidence>
<evidence type="ECO:0000256" key="3">
    <source>
        <dbReference type="ARBA" id="ARBA00022989"/>
    </source>
</evidence>
<evidence type="ECO:0000259" key="6">
    <source>
        <dbReference type="PROSITE" id="PS50850"/>
    </source>
</evidence>
<dbReference type="PROSITE" id="PS00216">
    <property type="entry name" value="SUGAR_TRANSPORT_1"/>
    <property type="match status" value="1"/>
</dbReference>
<evidence type="ECO:0000256" key="5">
    <source>
        <dbReference type="SAM" id="Phobius"/>
    </source>
</evidence>
<keyword evidence="2 5" id="KW-0812">Transmembrane</keyword>
<gene>
    <name evidence="7" type="ordered locus">cu0339</name>
</gene>
<dbReference type="GO" id="GO:0022857">
    <property type="term" value="F:transmembrane transporter activity"/>
    <property type="evidence" value="ECO:0007669"/>
    <property type="project" value="InterPro"/>
</dbReference>
<dbReference type="PANTHER" id="PTHR23531">
    <property type="entry name" value="QUINOLENE RESISTANCE PROTEIN NORA"/>
    <property type="match status" value="1"/>
</dbReference>
<feature type="transmembrane region" description="Helical" evidence="5">
    <location>
        <begin position="35"/>
        <end position="59"/>
    </location>
</feature>
<feature type="transmembrane region" description="Helical" evidence="5">
    <location>
        <begin position="190"/>
        <end position="213"/>
    </location>
</feature>
<feature type="transmembrane region" description="Helical" evidence="5">
    <location>
        <begin position="328"/>
        <end position="354"/>
    </location>
</feature>
<dbReference type="InterPro" id="IPR036259">
    <property type="entry name" value="MFS_trans_sf"/>
</dbReference>
<feature type="transmembrane region" description="Helical" evidence="5">
    <location>
        <begin position="125"/>
        <end position="148"/>
    </location>
</feature>
<evidence type="ECO:0000256" key="2">
    <source>
        <dbReference type="ARBA" id="ARBA00022692"/>
    </source>
</evidence>
<evidence type="ECO:0000256" key="1">
    <source>
        <dbReference type="ARBA" id="ARBA00004651"/>
    </source>
</evidence>
<feature type="transmembrane region" description="Helical" evidence="5">
    <location>
        <begin position="240"/>
        <end position="262"/>
    </location>
</feature>
<sequence>MRHSTRIFEGGLSELTEQTTATPQPPAEDKLVTPAFALAWVINFTQYLAFYILVTTMALYAVKQFAASDAAAGFASSSFVVGATVARLFSGYLVDAFGRRRVLWISLAVVAVSSVGYLLEGSFWVLILVRMLHGLSYAIASTAVMTTAQRVIPPARRAEGTGFFALGNTLSTALGPAFGLFLVGQFSYRALFTTTIAVAVVSLVLGVLLGMTAGERAAAEESRGGERPSFHASDIADGRVVPIGVFMLIVGVSYSGVITFLMSYSEQRGTQTGASVFFLAYAAAMFISRFFLGRIQDERGDNAVVYFGVAMFILALVVLALAGNDALVIVAGVLSGLGYGTLMPASQAIAVRLVDASRLGTGVSTLMLLVDVGVALGPIFLGSLISATGYSAMYLLLAGLVAVAGVFYFFVHGRRPQARQGYAEA</sequence>
<dbReference type="CDD" id="cd17489">
    <property type="entry name" value="MFS_YfcJ_like"/>
    <property type="match status" value="1"/>
</dbReference>
<dbReference type="KEGG" id="cur:cu0339"/>
<evidence type="ECO:0000313" key="8">
    <source>
        <dbReference type="Proteomes" id="UP000001727"/>
    </source>
</evidence>
<keyword evidence="3 5" id="KW-1133">Transmembrane helix</keyword>
<dbReference type="eggNOG" id="COG2814">
    <property type="taxonomic scope" value="Bacteria"/>
</dbReference>
<feature type="domain" description="Major facilitator superfamily (MFS) profile" evidence="6">
    <location>
        <begin position="35"/>
        <end position="416"/>
    </location>
</feature>
<dbReference type="Proteomes" id="UP000001727">
    <property type="component" value="Chromosome"/>
</dbReference>